<evidence type="ECO:0000313" key="4">
    <source>
        <dbReference type="Proteomes" id="UP001595756"/>
    </source>
</evidence>
<keyword evidence="2" id="KW-0479">Metal-binding</keyword>
<name>A0ABV8RWR7_9BURK</name>
<dbReference type="InterPro" id="IPR001128">
    <property type="entry name" value="Cyt_P450"/>
</dbReference>
<dbReference type="RefSeq" id="WP_376812136.1">
    <property type="nucleotide sequence ID" value="NZ_JBHSDY010000003.1"/>
</dbReference>
<reference evidence="4" key="1">
    <citation type="journal article" date="2019" name="Int. J. Syst. Evol. Microbiol.">
        <title>The Global Catalogue of Microorganisms (GCM) 10K type strain sequencing project: providing services to taxonomists for standard genome sequencing and annotation.</title>
        <authorList>
            <consortium name="The Broad Institute Genomics Platform"/>
            <consortium name="The Broad Institute Genome Sequencing Center for Infectious Disease"/>
            <person name="Wu L."/>
            <person name="Ma J."/>
        </authorList>
    </citation>
    <scope>NUCLEOTIDE SEQUENCE [LARGE SCALE GENOMIC DNA]</scope>
    <source>
        <strain evidence="4">CGMCC 1.19029</strain>
    </source>
</reference>
<dbReference type="Gene3D" id="1.10.630.10">
    <property type="entry name" value="Cytochrome P450"/>
    <property type="match status" value="1"/>
</dbReference>
<dbReference type="PANTHER" id="PTHR46696">
    <property type="entry name" value="P450, PUTATIVE (EUROFUNG)-RELATED"/>
    <property type="match status" value="1"/>
</dbReference>
<dbReference type="SUPFAM" id="SSF48264">
    <property type="entry name" value="Cytochrome P450"/>
    <property type="match status" value="1"/>
</dbReference>
<protein>
    <submittedName>
        <fullName evidence="3">Cytochrome P450</fullName>
    </submittedName>
</protein>
<evidence type="ECO:0000313" key="3">
    <source>
        <dbReference type="EMBL" id="MFC4297578.1"/>
    </source>
</evidence>
<keyword evidence="2" id="KW-0408">Iron</keyword>
<keyword evidence="2" id="KW-0349">Heme</keyword>
<dbReference type="PRINTS" id="PR00359">
    <property type="entry name" value="BP450"/>
</dbReference>
<dbReference type="InterPro" id="IPR017972">
    <property type="entry name" value="Cyt_P450_CS"/>
</dbReference>
<keyword evidence="2" id="KW-0503">Monooxygenase</keyword>
<dbReference type="PANTHER" id="PTHR46696:SF1">
    <property type="entry name" value="CYTOCHROME P450 YJIB-RELATED"/>
    <property type="match status" value="1"/>
</dbReference>
<evidence type="ECO:0000256" key="1">
    <source>
        <dbReference type="ARBA" id="ARBA00010617"/>
    </source>
</evidence>
<proteinExistence type="inferred from homology"/>
<gene>
    <name evidence="3" type="ORF">ACFO0J_05935</name>
</gene>
<dbReference type="PROSITE" id="PS00086">
    <property type="entry name" value="CYTOCHROME_P450"/>
    <property type="match status" value="1"/>
</dbReference>
<sequence length="380" mass="40293">MEPTDPLQAVTHGDPYPFYARLRAGPPLAYDAALGLWVASRAQVLDELFTHPTMRVRPVAEPVPAALASRPAGEVFARLVRMNDGTGHQPAKRVVEQVLAGAGTQDVEGAATRIAVGLLPRAGDAEALNRWLFDVPVRSVAALLGFSDEVLGDIAAATRAFVACLSHFSTPEQLADAHTAAKSLGERVARLAEEGGTGIAAQLHVAAQAEHWDDTQAITANLVGLLSQTYEATAGLIGNSLVVVSRHPDALAQASGDWLRIVRETARFDSPVQNTRRFAAEPTVIAGVDLPAGAPVLLVLAAANRDPQTNPQPDVFDPQRAAPRLYSFSRGAHACPGQEMACLVAAAALRALHDGQARPDADTLRWSYRPSANGRLPVFH</sequence>
<evidence type="ECO:0000256" key="2">
    <source>
        <dbReference type="RuleBase" id="RU000461"/>
    </source>
</evidence>
<dbReference type="InterPro" id="IPR002397">
    <property type="entry name" value="Cyt_P450_B"/>
</dbReference>
<accession>A0ABV8RWR7</accession>
<dbReference type="EMBL" id="JBHSDY010000003">
    <property type="protein sequence ID" value="MFC4297578.1"/>
    <property type="molecule type" value="Genomic_DNA"/>
</dbReference>
<keyword evidence="2" id="KW-0560">Oxidoreductase</keyword>
<dbReference type="InterPro" id="IPR036396">
    <property type="entry name" value="Cyt_P450_sf"/>
</dbReference>
<comment type="similarity">
    <text evidence="1 2">Belongs to the cytochrome P450 family.</text>
</comment>
<dbReference type="CDD" id="cd11036">
    <property type="entry name" value="AknT-like"/>
    <property type="match status" value="1"/>
</dbReference>
<comment type="caution">
    <text evidence="3">The sequence shown here is derived from an EMBL/GenBank/DDBJ whole genome shotgun (WGS) entry which is preliminary data.</text>
</comment>
<dbReference type="Pfam" id="PF00067">
    <property type="entry name" value="p450"/>
    <property type="match status" value="1"/>
</dbReference>
<dbReference type="Proteomes" id="UP001595756">
    <property type="component" value="Unassembled WGS sequence"/>
</dbReference>
<organism evidence="3 4">
    <name type="scientific">Castellaniella hirudinis</name>
    <dbReference type="NCBI Taxonomy" id="1144617"/>
    <lineage>
        <taxon>Bacteria</taxon>
        <taxon>Pseudomonadati</taxon>
        <taxon>Pseudomonadota</taxon>
        <taxon>Betaproteobacteria</taxon>
        <taxon>Burkholderiales</taxon>
        <taxon>Alcaligenaceae</taxon>
        <taxon>Castellaniella</taxon>
    </lineage>
</organism>
<keyword evidence="4" id="KW-1185">Reference proteome</keyword>